<name>A0AAW1EAT1_ZOAVI</name>
<feature type="region of interest" description="Disordered" evidence="1">
    <location>
        <begin position="82"/>
        <end position="109"/>
    </location>
</feature>
<reference evidence="2 3" key="1">
    <citation type="journal article" date="2024" name="Genome Biol. Evol.">
        <title>Chromosome-level genome assembly of the viviparous eelpout Zoarces viviparus.</title>
        <authorList>
            <person name="Fuhrmann N."/>
            <person name="Brasseur M.V."/>
            <person name="Bakowski C.E."/>
            <person name="Podsiadlowski L."/>
            <person name="Prost S."/>
            <person name="Krehenwinkel H."/>
            <person name="Mayer C."/>
        </authorList>
    </citation>
    <scope>NUCLEOTIDE SEQUENCE [LARGE SCALE GENOMIC DNA]</scope>
    <source>
        <strain evidence="2">NO-MEL_2022_Ind0_liver</strain>
    </source>
</reference>
<sequence>MPQNTQPIITGQRERGGGGVCWRFGFGAITYASAALHDDVELSQLCCWYTARGRDLLPASHPRMMSPATVYQLHDRLVRSVPQRHKSTWSHGHEWETEEEPTAEQLSDQ</sequence>
<protein>
    <submittedName>
        <fullName evidence="2">Uncharacterized protein</fullName>
    </submittedName>
</protein>
<dbReference type="Proteomes" id="UP001488805">
    <property type="component" value="Unassembled WGS sequence"/>
</dbReference>
<accession>A0AAW1EAT1</accession>
<dbReference type="EMBL" id="JBCEZU010000434">
    <property type="protein sequence ID" value="KAK9519222.1"/>
    <property type="molecule type" value="Genomic_DNA"/>
</dbReference>
<gene>
    <name evidence="2" type="ORF">VZT92_021963</name>
</gene>
<keyword evidence="3" id="KW-1185">Reference proteome</keyword>
<evidence type="ECO:0000256" key="1">
    <source>
        <dbReference type="SAM" id="MobiDB-lite"/>
    </source>
</evidence>
<dbReference type="AlphaFoldDB" id="A0AAW1EAT1"/>
<proteinExistence type="predicted"/>
<comment type="caution">
    <text evidence="2">The sequence shown here is derived from an EMBL/GenBank/DDBJ whole genome shotgun (WGS) entry which is preliminary data.</text>
</comment>
<organism evidence="2 3">
    <name type="scientific">Zoarces viviparus</name>
    <name type="common">Viviparous eelpout</name>
    <name type="synonym">Blennius viviparus</name>
    <dbReference type="NCBI Taxonomy" id="48416"/>
    <lineage>
        <taxon>Eukaryota</taxon>
        <taxon>Metazoa</taxon>
        <taxon>Chordata</taxon>
        <taxon>Craniata</taxon>
        <taxon>Vertebrata</taxon>
        <taxon>Euteleostomi</taxon>
        <taxon>Actinopterygii</taxon>
        <taxon>Neopterygii</taxon>
        <taxon>Teleostei</taxon>
        <taxon>Neoteleostei</taxon>
        <taxon>Acanthomorphata</taxon>
        <taxon>Eupercaria</taxon>
        <taxon>Perciformes</taxon>
        <taxon>Cottioidei</taxon>
        <taxon>Zoarcales</taxon>
        <taxon>Zoarcidae</taxon>
        <taxon>Zoarcinae</taxon>
        <taxon>Zoarces</taxon>
    </lineage>
</organism>
<evidence type="ECO:0000313" key="2">
    <source>
        <dbReference type="EMBL" id="KAK9519222.1"/>
    </source>
</evidence>
<evidence type="ECO:0000313" key="3">
    <source>
        <dbReference type="Proteomes" id="UP001488805"/>
    </source>
</evidence>